<evidence type="ECO:0000259" key="5">
    <source>
        <dbReference type="Pfam" id="PF13193"/>
    </source>
</evidence>
<name>A0A1H1S6W4_9MICO</name>
<dbReference type="InterPro" id="IPR020845">
    <property type="entry name" value="AMP-binding_CS"/>
</dbReference>
<dbReference type="Gene3D" id="3.30.300.30">
    <property type="match status" value="1"/>
</dbReference>
<gene>
    <name evidence="6" type="ORF">SAMN04489834_1480</name>
</gene>
<keyword evidence="7" id="KW-1185">Reference proteome</keyword>
<evidence type="ECO:0000313" key="7">
    <source>
        <dbReference type="Proteomes" id="UP000181956"/>
    </source>
</evidence>
<dbReference type="AlphaFoldDB" id="A0A1H1S6W4"/>
<dbReference type="EC" id="6.2.1.3" evidence="4"/>
<dbReference type="PANTHER" id="PTHR43767">
    <property type="entry name" value="LONG-CHAIN-FATTY-ACID--COA LIGASE"/>
    <property type="match status" value="1"/>
</dbReference>
<dbReference type="GO" id="GO:0004467">
    <property type="term" value="F:long-chain fatty acid-CoA ligase activity"/>
    <property type="evidence" value="ECO:0007669"/>
    <property type="project" value="UniProtKB-EC"/>
</dbReference>
<dbReference type="SUPFAM" id="SSF56801">
    <property type="entry name" value="Acetyl-CoA synthetase-like"/>
    <property type="match status" value="1"/>
</dbReference>
<feature type="domain" description="AMP-binding enzyme C-terminal" evidence="5">
    <location>
        <begin position="306"/>
        <end position="395"/>
    </location>
</feature>
<reference evidence="7" key="1">
    <citation type="submission" date="2016-10" db="EMBL/GenBank/DDBJ databases">
        <authorList>
            <person name="Varghese N."/>
            <person name="Submissions S."/>
        </authorList>
    </citation>
    <scope>NUCLEOTIDE SEQUENCE [LARGE SCALE GENOMIC DNA]</scope>
    <source>
        <strain evidence="7">DSM 21772</strain>
    </source>
</reference>
<evidence type="ECO:0000256" key="2">
    <source>
        <dbReference type="ARBA" id="ARBA00022598"/>
    </source>
</evidence>
<dbReference type="InterPro" id="IPR050237">
    <property type="entry name" value="ATP-dep_AMP-bd_enzyme"/>
</dbReference>
<evidence type="ECO:0000313" key="6">
    <source>
        <dbReference type="EMBL" id="SDS43714.1"/>
    </source>
</evidence>
<dbReference type="InterPro" id="IPR045851">
    <property type="entry name" value="AMP-bd_C_sf"/>
</dbReference>
<keyword evidence="2 6" id="KW-0436">Ligase</keyword>
<dbReference type="OrthoDB" id="5240965at2"/>
<dbReference type="Pfam" id="PF13193">
    <property type="entry name" value="AMP-binding_C"/>
    <property type="match status" value="1"/>
</dbReference>
<sequence length="422" mass="43358">MSDSSWLGGADGDRAVSVAGRALSYGELRERVQNHSLPPGAIVRAEHADPVELLVRLLAGIDQGRPVLVADPASPAPLPRAIPAGTELLLLSSGSSGRARAIARTAASWHDSFAPLTAATGIRRTDVVAPSGPLHVSMHLFAALHALWLGAELSFDPAGADVVHCTPTVLGRMLSSPRLPRLFVVAGAALPDGARAEALARGAAVTEYYGAAELSFVAVADAGGTLRAFPGTELDLRGGVLWARSPYISLGYAAGEGADTGSLRRDADGFASVGDLAELGAGGELRVLGRGDDAVTTAGSTVTSEQIESALDALPGVRAAAVIAEPHPVLGEIVVAVVELDSDLESEAERELESDTDAGALPGTVQARADAALSPVERPRRWLFVEQLPRTASGKLAKGALRQGLADGTIPFTEPGAPRNAH</sequence>
<dbReference type="RefSeq" id="WP_083363460.1">
    <property type="nucleotide sequence ID" value="NZ_LT629742.1"/>
</dbReference>
<evidence type="ECO:0000256" key="1">
    <source>
        <dbReference type="ARBA" id="ARBA00005189"/>
    </source>
</evidence>
<dbReference type="STRING" id="412690.SAMN04489834_1480"/>
<organism evidence="6 7">
    <name type="scientific">Microterricola viridarii</name>
    <dbReference type="NCBI Taxonomy" id="412690"/>
    <lineage>
        <taxon>Bacteria</taxon>
        <taxon>Bacillati</taxon>
        <taxon>Actinomycetota</taxon>
        <taxon>Actinomycetes</taxon>
        <taxon>Micrococcales</taxon>
        <taxon>Microbacteriaceae</taxon>
        <taxon>Microterricola</taxon>
    </lineage>
</organism>
<comment type="pathway">
    <text evidence="1">Lipid metabolism.</text>
</comment>
<proteinExistence type="predicted"/>
<accession>A0A1H1S6W4</accession>
<protein>
    <recommendedName>
        <fullName evidence="4">long-chain-fatty-acid--CoA ligase</fullName>
        <ecNumber evidence="4">6.2.1.3</ecNumber>
    </recommendedName>
</protein>
<evidence type="ECO:0000256" key="3">
    <source>
        <dbReference type="ARBA" id="ARBA00023136"/>
    </source>
</evidence>
<keyword evidence="3" id="KW-0472">Membrane</keyword>
<dbReference type="PROSITE" id="PS00455">
    <property type="entry name" value="AMP_BINDING"/>
    <property type="match status" value="1"/>
</dbReference>
<dbReference type="PANTHER" id="PTHR43767:SF8">
    <property type="entry name" value="LONG-CHAIN-FATTY-ACID--COA LIGASE"/>
    <property type="match status" value="1"/>
</dbReference>
<evidence type="ECO:0000256" key="4">
    <source>
        <dbReference type="ARBA" id="ARBA00026121"/>
    </source>
</evidence>
<dbReference type="EMBL" id="LT629742">
    <property type="protein sequence ID" value="SDS43714.1"/>
    <property type="molecule type" value="Genomic_DNA"/>
</dbReference>
<dbReference type="InterPro" id="IPR025110">
    <property type="entry name" value="AMP-bd_C"/>
</dbReference>
<dbReference type="Gene3D" id="3.40.50.12780">
    <property type="entry name" value="N-terminal domain of ligase-like"/>
    <property type="match status" value="1"/>
</dbReference>
<dbReference type="Proteomes" id="UP000181956">
    <property type="component" value="Chromosome I"/>
</dbReference>
<dbReference type="InterPro" id="IPR042099">
    <property type="entry name" value="ANL_N_sf"/>
</dbReference>